<feature type="compositionally biased region" description="Basic and acidic residues" evidence="3">
    <location>
        <begin position="39"/>
        <end position="48"/>
    </location>
</feature>
<dbReference type="Pfam" id="PF07859">
    <property type="entry name" value="Abhydrolase_3"/>
    <property type="match status" value="1"/>
</dbReference>
<evidence type="ECO:0000256" key="3">
    <source>
        <dbReference type="SAM" id="MobiDB-lite"/>
    </source>
</evidence>
<evidence type="ECO:0000256" key="1">
    <source>
        <dbReference type="ARBA" id="ARBA00010515"/>
    </source>
</evidence>
<accession>A0ABS5QEF3</accession>
<evidence type="ECO:0000256" key="2">
    <source>
        <dbReference type="ARBA" id="ARBA00022801"/>
    </source>
</evidence>
<gene>
    <name evidence="5" type="ORF">KHU32_14125</name>
</gene>
<dbReference type="EMBL" id="JAHCDA010000002">
    <property type="protein sequence ID" value="MBS7812085.1"/>
    <property type="molecule type" value="Genomic_DNA"/>
</dbReference>
<evidence type="ECO:0000313" key="5">
    <source>
        <dbReference type="EMBL" id="MBS7812085.1"/>
    </source>
</evidence>
<dbReference type="InterPro" id="IPR002168">
    <property type="entry name" value="Lipase_GDXG_HIS_AS"/>
</dbReference>
<dbReference type="PROSITE" id="PS01173">
    <property type="entry name" value="LIPASE_GDXG_HIS"/>
    <property type="match status" value="1"/>
</dbReference>
<dbReference type="Gene3D" id="3.40.50.1820">
    <property type="entry name" value="alpha/beta hydrolase"/>
    <property type="match status" value="1"/>
</dbReference>
<protein>
    <submittedName>
        <fullName evidence="5">Alpha/beta hydrolase</fullName>
    </submittedName>
</protein>
<keyword evidence="2 5" id="KW-0378">Hydrolase</keyword>
<keyword evidence="6" id="KW-1185">Reference proteome</keyword>
<feature type="region of interest" description="Disordered" evidence="3">
    <location>
        <begin position="26"/>
        <end position="58"/>
    </location>
</feature>
<dbReference type="Proteomes" id="UP000766336">
    <property type="component" value="Unassembled WGS sequence"/>
</dbReference>
<name>A0ABS5QEF3_9PROT</name>
<feature type="domain" description="Alpha/beta hydrolase fold-3" evidence="4">
    <location>
        <begin position="92"/>
        <end position="298"/>
    </location>
</feature>
<dbReference type="InterPro" id="IPR013094">
    <property type="entry name" value="AB_hydrolase_3"/>
</dbReference>
<reference evidence="5 6" key="1">
    <citation type="submission" date="2021-05" db="EMBL/GenBank/DDBJ databases">
        <title>Roseococcus sp. XZZS9, whole genome shotgun sequencing project.</title>
        <authorList>
            <person name="Zhao G."/>
            <person name="Shen L."/>
        </authorList>
    </citation>
    <scope>NUCLEOTIDE SEQUENCE [LARGE SCALE GENOMIC DNA]</scope>
    <source>
        <strain evidence="5 6">XZZS9</strain>
    </source>
</reference>
<evidence type="ECO:0000313" key="6">
    <source>
        <dbReference type="Proteomes" id="UP000766336"/>
    </source>
</evidence>
<comment type="caution">
    <text evidence="5">The sequence shown here is derived from an EMBL/GenBank/DDBJ whole genome shotgun (WGS) entry which is preliminary data.</text>
</comment>
<proteinExistence type="inferred from homology"/>
<dbReference type="InterPro" id="IPR029058">
    <property type="entry name" value="AB_hydrolase_fold"/>
</dbReference>
<dbReference type="InterPro" id="IPR050300">
    <property type="entry name" value="GDXG_lipolytic_enzyme"/>
</dbReference>
<dbReference type="PANTHER" id="PTHR48081">
    <property type="entry name" value="AB HYDROLASE SUPERFAMILY PROTEIN C4A8.06C"/>
    <property type="match status" value="1"/>
</dbReference>
<organism evidence="5 6">
    <name type="scientific">Roseococcus pinisoli</name>
    <dbReference type="NCBI Taxonomy" id="2835040"/>
    <lineage>
        <taxon>Bacteria</taxon>
        <taxon>Pseudomonadati</taxon>
        <taxon>Pseudomonadota</taxon>
        <taxon>Alphaproteobacteria</taxon>
        <taxon>Acetobacterales</taxon>
        <taxon>Roseomonadaceae</taxon>
        <taxon>Roseococcus</taxon>
    </lineage>
</organism>
<evidence type="ECO:0000259" key="4">
    <source>
        <dbReference type="Pfam" id="PF07859"/>
    </source>
</evidence>
<comment type="similarity">
    <text evidence="1">Belongs to the 'GDXG' lipolytic enzyme family.</text>
</comment>
<dbReference type="PANTHER" id="PTHR48081:SF8">
    <property type="entry name" value="ALPHA_BETA HYDROLASE FOLD-3 DOMAIN-CONTAINING PROTEIN-RELATED"/>
    <property type="match status" value="1"/>
</dbReference>
<sequence>MVMGDRRIDPEMAAFSAMVAGRAAGQPPIVFPTPPRSAPFDEQRRLNDEPQLPQAEGGDVMAESRDLLLPIRGRRMQLRFHRPTNDPNLPVLIYFHGGGWVWGSVDTHDRLMRAYAAASGCAVLGPDYALSPEAVFPQALEECAAVLRHIATRGAELGLDPTRIVLGGDSAGANLAAGLALLNAEQPSPIPLKGLLLNYGVFDHNLDTPSYREFPEGYGLTLAKMRFYWDAYCPDAVARLSPFASPIRGELSTLPPSLLHIAELDVLASENLAFAEKLRNAGVNLEMRTFPGTVHGFARALGHVGAADRAAAEAGAWLKARVAA</sequence>
<dbReference type="GO" id="GO:0016787">
    <property type="term" value="F:hydrolase activity"/>
    <property type="evidence" value="ECO:0007669"/>
    <property type="project" value="UniProtKB-KW"/>
</dbReference>
<dbReference type="SUPFAM" id="SSF53474">
    <property type="entry name" value="alpha/beta-Hydrolases"/>
    <property type="match status" value="1"/>
</dbReference>